<dbReference type="BioCyc" id="PPUT160488:G1G01-1258-MONOMER"/>
<keyword evidence="2" id="KW-1185">Reference proteome</keyword>
<sequence>MTGLSINKAAKWQPFYCLAEAEQDVSYGCRPCLFLDIAITFSGA</sequence>
<evidence type="ECO:0000313" key="1">
    <source>
        <dbReference type="EMBL" id="AAN66800.1"/>
    </source>
</evidence>
<protein>
    <submittedName>
        <fullName evidence="1">Uncharacterized protein</fullName>
    </submittedName>
</protein>
<dbReference type="AlphaFoldDB" id="Q88NN1"/>
<reference evidence="1 2" key="1">
    <citation type="journal article" date="2002" name="Environ. Microbiol.">
        <title>Complete genome sequence and comparative analysis of the metabolically versatile Pseudomonas putida KT2440.</title>
        <authorList>
            <person name="Nelson K.E."/>
            <person name="Weinel C."/>
            <person name="Paulsen I.T."/>
            <person name="Dodson R.J."/>
            <person name="Hilbert H."/>
            <person name="Martins dos Santos V.A."/>
            <person name="Fouts D.E."/>
            <person name="Gill S.R."/>
            <person name="Pop M."/>
            <person name="Holmes M."/>
            <person name="Brinkac L."/>
            <person name="Beanan M."/>
            <person name="DeBoy R.T."/>
            <person name="Daugherty S."/>
            <person name="Kolonay J."/>
            <person name="Madupu R."/>
            <person name="Nelson W."/>
            <person name="White O."/>
            <person name="Peterson J."/>
            <person name="Khouri H."/>
            <person name="Hance I."/>
            <person name="Chris Lee P."/>
            <person name="Holtzapple E."/>
            <person name="Scanlan D."/>
            <person name="Tran K."/>
            <person name="Moazzez A."/>
            <person name="Utterback T."/>
            <person name="Rizzo M."/>
            <person name="Lee K."/>
            <person name="Kosack D."/>
            <person name="Moestl D."/>
            <person name="Wedler H."/>
            <person name="Lauber J."/>
            <person name="Stjepandic D."/>
            <person name="Hoheisel J."/>
            <person name="Straetz M."/>
            <person name="Heim S."/>
            <person name="Kiewitz C."/>
            <person name="Eisen J.A."/>
            <person name="Timmis K.N."/>
            <person name="Dusterhoft A."/>
            <person name="Tummler B."/>
            <person name="Fraser C.M."/>
        </authorList>
    </citation>
    <scope>NUCLEOTIDE SEQUENCE [LARGE SCALE GENOMIC DNA]</scope>
    <source>
        <strain evidence="2">ATCC 47054 / DSM 6125 / CFBP 8728 / NCIMB 11950 / KT2440</strain>
    </source>
</reference>
<gene>
    <name evidence="1" type="ordered locus">PP_1176</name>
</gene>
<dbReference type="Proteomes" id="UP000000556">
    <property type="component" value="Chromosome"/>
</dbReference>
<dbReference type="PATRIC" id="fig|160488.4.peg.1248"/>
<dbReference type="KEGG" id="ppu:PP_1176"/>
<name>Q88NN1_PSEPK</name>
<reference evidence="1 2" key="2">
    <citation type="journal article" date="2016" name="Environ. Microbiol.">
        <title>The revisited genome of Pseudomonas putida KT2440 enlightens its value as a robust metabolic chassis.</title>
        <authorList>
            <person name="Belda E."/>
            <person name="van Heck R.G."/>
            <person name="Lopez-Sanchez M.J."/>
            <person name="Cruveiller S."/>
            <person name="Barbe V."/>
            <person name="Fraser C."/>
            <person name="Klenk H.P."/>
            <person name="Petersen J."/>
            <person name="Morgat A."/>
            <person name="Nikel P.I."/>
            <person name="Vallenet D."/>
            <person name="Rouy Z."/>
            <person name="Sekowska A."/>
            <person name="Martins Dos Santos V.A."/>
            <person name="de Lorenzo V."/>
            <person name="Danchin A."/>
            <person name="Medigue C."/>
        </authorList>
    </citation>
    <scope>NUCLEOTIDE SEQUENCE [LARGE SCALE GENOMIC DNA]</scope>
    <source>
        <strain evidence="2">ATCC 47054 / DSM 6125 / CFBP 8728 / NCIMB 11950 / KT2440</strain>
    </source>
</reference>
<dbReference type="EMBL" id="AE015451">
    <property type="protein sequence ID" value="AAN66800.1"/>
    <property type="molecule type" value="Genomic_DNA"/>
</dbReference>
<organism evidence="1 2">
    <name type="scientific">Pseudomonas putida (strain ATCC 47054 / DSM 6125 / CFBP 8728 / NCIMB 11950 / KT2440)</name>
    <dbReference type="NCBI Taxonomy" id="160488"/>
    <lineage>
        <taxon>Bacteria</taxon>
        <taxon>Pseudomonadati</taxon>
        <taxon>Pseudomonadota</taxon>
        <taxon>Gammaproteobacteria</taxon>
        <taxon>Pseudomonadales</taxon>
        <taxon>Pseudomonadaceae</taxon>
        <taxon>Pseudomonas</taxon>
    </lineage>
</organism>
<accession>Q88NN1</accession>
<proteinExistence type="predicted"/>
<dbReference type="HOGENOM" id="CLU_3220890_0_0_6"/>
<dbReference type="PaxDb" id="160488-PP_1176"/>
<evidence type="ECO:0000313" key="2">
    <source>
        <dbReference type="Proteomes" id="UP000000556"/>
    </source>
</evidence>